<evidence type="ECO:0000256" key="1">
    <source>
        <dbReference type="ARBA" id="ARBA00001913"/>
    </source>
</evidence>
<comment type="caution">
    <text evidence="8">The sequence shown here is derived from an EMBL/GenBank/DDBJ whole genome shotgun (WGS) entry which is preliminary data.</text>
</comment>
<feature type="domain" description="Glycoside-hydrolase family GH114 TIM-barrel" evidence="6">
    <location>
        <begin position="74"/>
        <end position="333"/>
    </location>
</feature>
<comment type="cofactor">
    <cofactor evidence="1">
        <name>Ca(2+)</name>
        <dbReference type="ChEBI" id="CHEBI:29108"/>
    </cofactor>
</comment>
<dbReference type="Gene3D" id="3.20.20.70">
    <property type="entry name" value="Aldolase class I"/>
    <property type="match status" value="1"/>
</dbReference>
<dbReference type="Pfam" id="PF08548">
    <property type="entry name" value="Peptidase_M10_C"/>
    <property type="match status" value="1"/>
</dbReference>
<feature type="region of interest" description="Disordered" evidence="5">
    <location>
        <begin position="437"/>
        <end position="467"/>
    </location>
</feature>
<protein>
    <submittedName>
        <fullName evidence="8">Uncharacterized protein</fullName>
    </submittedName>
</protein>
<comment type="subcellular location">
    <subcellularLocation>
        <location evidence="2">Secreted</location>
    </subcellularLocation>
</comment>
<keyword evidence="3" id="KW-0964">Secreted</keyword>
<evidence type="ECO:0000313" key="8">
    <source>
        <dbReference type="EMBL" id="RAI28194.1"/>
    </source>
</evidence>
<dbReference type="InterPro" id="IPR001343">
    <property type="entry name" value="Hemolysn_Ca-bd"/>
</dbReference>
<evidence type="ECO:0000259" key="6">
    <source>
        <dbReference type="Pfam" id="PF03537"/>
    </source>
</evidence>
<dbReference type="InterPro" id="IPR016063">
    <property type="entry name" value="TM1410_Glycdase"/>
</dbReference>
<dbReference type="InterPro" id="IPR013785">
    <property type="entry name" value="Aldolase_TIM"/>
</dbReference>
<dbReference type="InterPro" id="IPR013858">
    <property type="entry name" value="Peptidase_M10B_C"/>
</dbReference>
<name>A0A327JRY4_9HYPH</name>
<evidence type="ECO:0000256" key="4">
    <source>
        <dbReference type="ARBA" id="ARBA00022737"/>
    </source>
</evidence>
<dbReference type="SUPFAM" id="SSF51445">
    <property type="entry name" value="(Trans)glycosidases"/>
    <property type="match status" value="1"/>
</dbReference>
<dbReference type="InterPro" id="IPR018511">
    <property type="entry name" value="Hemolysin-typ_Ca-bd_CS"/>
</dbReference>
<dbReference type="OrthoDB" id="30037at2"/>
<dbReference type="Pfam" id="PF00353">
    <property type="entry name" value="HemolysinCabind"/>
    <property type="match status" value="4"/>
</dbReference>
<dbReference type="InterPro" id="IPR004352">
    <property type="entry name" value="GH114_TIM-barrel"/>
</dbReference>
<reference evidence="8 9" key="1">
    <citation type="submission" date="2017-07" db="EMBL/GenBank/DDBJ databases">
        <title>Draft Genome Sequences of Select Purple Nonsulfur Bacteria.</title>
        <authorList>
            <person name="Lasarre B."/>
            <person name="Mckinlay J.B."/>
        </authorList>
    </citation>
    <scope>NUCLEOTIDE SEQUENCE [LARGE SCALE GENOMIC DNA]</scope>
    <source>
        <strain evidence="8 9">DSM 11290</strain>
    </source>
</reference>
<dbReference type="PANTHER" id="PTHR35882">
    <property type="entry name" value="PELA"/>
    <property type="match status" value="1"/>
</dbReference>
<keyword evidence="9" id="KW-1185">Reference proteome</keyword>
<keyword evidence="4" id="KW-0677">Repeat</keyword>
<organism evidence="8 9">
    <name type="scientific">Rhodobium orientis</name>
    <dbReference type="NCBI Taxonomy" id="34017"/>
    <lineage>
        <taxon>Bacteria</taxon>
        <taxon>Pseudomonadati</taxon>
        <taxon>Pseudomonadota</taxon>
        <taxon>Alphaproteobacteria</taxon>
        <taxon>Hyphomicrobiales</taxon>
        <taxon>Rhodobiaceae</taxon>
        <taxon>Rhodobium</taxon>
    </lineage>
</organism>
<dbReference type="Gene3D" id="2.150.10.10">
    <property type="entry name" value="Serralysin-like metalloprotease, C-terminal"/>
    <property type="match status" value="3"/>
</dbReference>
<dbReference type="InterPro" id="IPR017853">
    <property type="entry name" value="GH"/>
</dbReference>
<accession>A0A327JRY4</accession>
<evidence type="ECO:0000313" key="9">
    <source>
        <dbReference type="Proteomes" id="UP000249299"/>
    </source>
</evidence>
<dbReference type="SUPFAM" id="SSF51120">
    <property type="entry name" value="beta-Roll"/>
    <property type="match status" value="2"/>
</dbReference>
<dbReference type="GO" id="GO:0005509">
    <property type="term" value="F:calcium ion binding"/>
    <property type="evidence" value="ECO:0007669"/>
    <property type="project" value="InterPro"/>
</dbReference>
<dbReference type="GO" id="GO:0005615">
    <property type="term" value="C:extracellular space"/>
    <property type="evidence" value="ECO:0007669"/>
    <property type="project" value="InterPro"/>
</dbReference>
<dbReference type="AlphaFoldDB" id="A0A327JRY4"/>
<dbReference type="PANTHER" id="PTHR35882:SF2">
    <property type="entry name" value="PELA"/>
    <property type="match status" value="1"/>
</dbReference>
<feature type="domain" description="Peptidase M10 serralysin C-terminal" evidence="7">
    <location>
        <begin position="470"/>
        <end position="545"/>
    </location>
</feature>
<dbReference type="EMBL" id="NPEV01000011">
    <property type="protein sequence ID" value="RAI28194.1"/>
    <property type="molecule type" value="Genomic_DNA"/>
</dbReference>
<sequence length="586" mass="62688">MDSGIGPTGNERFSEHAMVTFNTQHGRVAVDDWGYRLQGHNGGELGAGGLAKAPHDLIIMDFSRNGLDGGQYSTAQIDRIQDGPGGPAVAAAYISIGEASGFRSYWDDSWTRVGGSKPKASYPLSSSAPDWLGPVNPDWPESRKVRYWDDDWQDILFNDAKTGWLDKIVAQGFDAAYLDIVDAYYYWAEEAPAWAKRAGDPNSGEIAAKRMVQLIVDLVEHARQTNPDFFVIQQNGEFLINDLGPGYKALKAKYYDAVGAIAVEDTYFTGERDENNGYDPDREKIEVLKSDYLKKGLPVFAVDYVNQNDKVEAFFDEATGDGFIPYAAFSRELDVMSKPFGSTHKATIGSDFLRDGDDGGTIKAFAGDDTVFGAGGNDSLKGQKGDDLLAGGKGDDQLFGGEGHDKLVGGSGDDKLLGHAGKDRLFGDGGDDRLYGNKHDDRLDGGSGADTLSGGTGSDTLTGGKDQDLVIGGSGDDLLFGGRHDDTVTGGPGADTLVGGPGDDLLVGGRGQDDFRIAPRQGDDRIEDFRAGTDDLDLRAFDYGSVAEAKSHFRTVNGNAVFSDGGTTVVIEDIRASQIDADDLLV</sequence>
<evidence type="ECO:0000259" key="7">
    <source>
        <dbReference type="Pfam" id="PF08548"/>
    </source>
</evidence>
<dbReference type="PROSITE" id="PS00330">
    <property type="entry name" value="HEMOLYSIN_CALCIUM"/>
    <property type="match status" value="6"/>
</dbReference>
<proteinExistence type="predicted"/>
<evidence type="ECO:0000256" key="2">
    <source>
        <dbReference type="ARBA" id="ARBA00004613"/>
    </source>
</evidence>
<dbReference type="PRINTS" id="PR00313">
    <property type="entry name" value="CABNDNGRPT"/>
</dbReference>
<dbReference type="InterPro" id="IPR011049">
    <property type="entry name" value="Serralysin-like_metalloprot_C"/>
</dbReference>
<gene>
    <name evidence="8" type="ORF">CH339_07565</name>
</gene>
<evidence type="ECO:0000256" key="3">
    <source>
        <dbReference type="ARBA" id="ARBA00022525"/>
    </source>
</evidence>
<evidence type="ECO:0000256" key="5">
    <source>
        <dbReference type="SAM" id="MobiDB-lite"/>
    </source>
</evidence>
<dbReference type="Pfam" id="PF03537">
    <property type="entry name" value="Glyco_hydro_114"/>
    <property type="match status" value="1"/>
</dbReference>
<dbReference type="NCBIfam" id="TIGR01370">
    <property type="entry name" value="MJ1477/TM1410 family putative glycoside hydrolase"/>
    <property type="match status" value="1"/>
</dbReference>
<feature type="compositionally biased region" description="Low complexity" evidence="5">
    <location>
        <begin position="449"/>
        <end position="464"/>
    </location>
</feature>
<dbReference type="Proteomes" id="UP000249299">
    <property type="component" value="Unassembled WGS sequence"/>
</dbReference>